<dbReference type="Proteomes" id="UP000184241">
    <property type="component" value="Unassembled WGS sequence"/>
</dbReference>
<evidence type="ECO:0008006" key="3">
    <source>
        <dbReference type="Google" id="ProtNLM"/>
    </source>
</evidence>
<dbReference type="RefSeq" id="WP_073019598.1">
    <property type="nucleotide sequence ID" value="NZ_FQXU01000007.1"/>
</dbReference>
<accession>A0A1M5YX09</accession>
<reference evidence="1 2" key="1">
    <citation type="submission" date="2016-11" db="EMBL/GenBank/DDBJ databases">
        <authorList>
            <person name="Jaros S."/>
            <person name="Januszkiewicz K."/>
            <person name="Wedrychowicz H."/>
        </authorList>
    </citation>
    <scope>NUCLEOTIDE SEQUENCE [LARGE SCALE GENOMIC DNA]</scope>
    <source>
        <strain evidence="1 2">DSM 6191</strain>
    </source>
</reference>
<sequence>MNEELLTLIHKMNDTFKRENKSCEIFDSENIMVEKKSLCHCDRKECHYCGGDNINKNGKTKQGRQRYICKECGKSFSDMTGSPLSYTKKPVDKWIKYTLCIKEGFSLRKIAEILEINLTTSFHWRHKILSVAGTKIMNKKLSGTIEIDEVGIKESFKGNHSLNKKFSIVKSDKDKYNQNNEVFEREKIMILNCKDTSDNKFIKPVAKRNINLESLEKFLKPIIKEDCNYLATPSNYKYYYFTKAHGLKLSMHGAINLFKGITTNIPGIDNKIAAQRGKAFKLFLRSFHNVASKYLGFYINWFIMFIVEDNQGLSLFRKFVTGKKQLRVEDFKKVNFRGEILRNKRADERLVFKIS</sequence>
<organism evidence="1 2">
    <name type="scientific">Clostridium intestinale DSM 6191</name>
    <dbReference type="NCBI Taxonomy" id="1121320"/>
    <lineage>
        <taxon>Bacteria</taxon>
        <taxon>Bacillati</taxon>
        <taxon>Bacillota</taxon>
        <taxon>Clostridia</taxon>
        <taxon>Eubacteriales</taxon>
        <taxon>Clostridiaceae</taxon>
        <taxon>Clostridium</taxon>
    </lineage>
</organism>
<dbReference type="NCBIfam" id="NF033547">
    <property type="entry name" value="transpos_IS1595"/>
    <property type="match status" value="1"/>
</dbReference>
<dbReference type="EMBL" id="FQXU01000007">
    <property type="protein sequence ID" value="SHI16589.1"/>
    <property type="molecule type" value="Genomic_DNA"/>
</dbReference>
<dbReference type="AlphaFoldDB" id="A0A1M5YX09"/>
<evidence type="ECO:0000313" key="2">
    <source>
        <dbReference type="Proteomes" id="UP000184241"/>
    </source>
</evidence>
<evidence type="ECO:0000313" key="1">
    <source>
        <dbReference type="EMBL" id="SHI16589.1"/>
    </source>
</evidence>
<gene>
    <name evidence="1" type="ORF">SAMN02745941_02302</name>
</gene>
<name>A0A1M5YX09_9CLOT</name>
<protein>
    <recommendedName>
        <fullName evidence="3">Transposase</fullName>
    </recommendedName>
</protein>
<proteinExistence type="predicted"/>